<comment type="caution">
    <text evidence="1">The sequence shown here is derived from an EMBL/GenBank/DDBJ whole genome shotgun (WGS) entry which is preliminary data.</text>
</comment>
<name>A0ACC2WAB2_9TREE</name>
<organism evidence="1 2">
    <name type="scientific">Naganishia cerealis</name>
    <dbReference type="NCBI Taxonomy" id="610337"/>
    <lineage>
        <taxon>Eukaryota</taxon>
        <taxon>Fungi</taxon>
        <taxon>Dikarya</taxon>
        <taxon>Basidiomycota</taxon>
        <taxon>Agaricomycotina</taxon>
        <taxon>Tremellomycetes</taxon>
        <taxon>Filobasidiales</taxon>
        <taxon>Filobasidiaceae</taxon>
        <taxon>Naganishia</taxon>
    </lineage>
</organism>
<gene>
    <name evidence="1" type="ORF">QFC19_002347</name>
</gene>
<reference evidence="1" key="1">
    <citation type="submission" date="2023-04" db="EMBL/GenBank/DDBJ databases">
        <title>Draft Genome sequencing of Naganishia species isolated from polar environments using Oxford Nanopore Technology.</title>
        <authorList>
            <person name="Leo P."/>
            <person name="Venkateswaran K."/>
        </authorList>
    </citation>
    <scope>NUCLEOTIDE SEQUENCE</scope>
    <source>
        <strain evidence="1">MNA-CCFEE 5261</strain>
    </source>
</reference>
<keyword evidence="2" id="KW-1185">Reference proteome</keyword>
<dbReference type="Proteomes" id="UP001241377">
    <property type="component" value="Unassembled WGS sequence"/>
</dbReference>
<accession>A0ACC2WAB2</accession>
<protein>
    <submittedName>
        <fullName evidence="1">Uncharacterized protein</fullName>
    </submittedName>
</protein>
<proteinExistence type="predicted"/>
<sequence length="396" mass="42309">MLPSSVLFLVASYLVSLVAGFDALSKSNVAVYWGQNSYGGQQRLSTYCESDAVDIVLLSFLYSFPSNLQVDFSNACSDSYPDGLKHCSTIAQDIKTCQSLGKKVLLSLGGALGAYGFTSDSQATTFATTLWNKFGGGSDDERPFDDAVVDGFDLDLENNSQTGTVALGKALRTNFAKDTSKTYYLSAAPQCPYPDASVGNFLSGVDVDFAFIQFYNNYCALGSNFNWDTWQTFASGTSPNKNIKLFLGLPGAQSSAGSGYVTPDTVKQYVDQIKSTENFGGIMLWDASSGFGNVVDGTPFVKQMKRIVSGSSSDSGKAVTTSVAPTTLALAPTTPLTTVKDTTTLSSTSVPNVLTKVITPTAFETYTRIATTFIVSTVKGPQTATYDNGQYRADYY</sequence>
<evidence type="ECO:0000313" key="2">
    <source>
        <dbReference type="Proteomes" id="UP001241377"/>
    </source>
</evidence>
<evidence type="ECO:0000313" key="1">
    <source>
        <dbReference type="EMBL" id="KAJ9108363.1"/>
    </source>
</evidence>
<dbReference type="EMBL" id="JASBWR010000020">
    <property type="protein sequence ID" value="KAJ9108363.1"/>
    <property type="molecule type" value="Genomic_DNA"/>
</dbReference>